<reference evidence="1" key="2">
    <citation type="submission" date="2023-05" db="EMBL/GenBank/DDBJ databases">
        <authorList>
            <consortium name="Lawrence Berkeley National Laboratory"/>
            <person name="Steindorff A."/>
            <person name="Hensen N."/>
            <person name="Bonometti L."/>
            <person name="Westerberg I."/>
            <person name="Brannstrom I.O."/>
            <person name="Guillou S."/>
            <person name="Cros-Aarteil S."/>
            <person name="Calhoun S."/>
            <person name="Haridas S."/>
            <person name="Kuo A."/>
            <person name="Mondo S."/>
            <person name="Pangilinan J."/>
            <person name="Riley R."/>
            <person name="Labutti K."/>
            <person name="Andreopoulos B."/>
            <person name="Lipzen A."/>
            <person name="Chen C."/>
            <person name="Yanf M."/>
            <person name="Daum C."/>
            <person name="Ng V."/>
            <person name="Clum A."/>
            <person name="Ohm R."/>
            <person name="Martin F."/>
            <person name="Silar P."/>
            <person name="Natvig D."/>
            <person name="Lalanne C."/>
            <person name="Gautier V."/>
            <person name="Ament-Velasquez S.L."/>
            <person name="Kruys A."/>
            <person name="Hutchinson M.I."/>
            <person name="Powell A.J."/>
            <person name="Barry K."/>
            <person name="Miller A.N."/>
            <person name="Grigoriev I.V."/>
            <person name="Debuchy R."/>
            <person name="Gladieux P."/>
            <person name="Thoren M.H."/>
            <person name="Johannesson H."/>
        </authorList>
    </citation>
    <scope>NUCLEOTIDE SEQUENCE</scope>
    <source>
        <strain evidence="1">CBS 538.74</strain>
    </source>
</reference>
<reference evidence="1" key="1">
    <citation type="journal article" date="2023" name="Mol. Phylogenet. Evol.">
        <title>Genome-scale phylogeny and comparative genomics of the fungal order Sordariales.</title>
        <authorList>
            <person name="Hensen N."/>
            <person name="Bonometti L."/>
            <person name="Westerberg I."/>
            <person name="Brannstrom I.O."/>
            <person name="Guillou S."/>
            <person name="Cros-Aarteil S."/>
            <person name="Calhoun S."/>
            <person name="Haridas S."/>
            <person name="Kuo A."/>
            <person name="Mondo S."/>
            <person name="Pangilinan J."/>
            <person name="Riley R."/>
            <person name="LaButti K."/>
            <person name="Andreopoulos B."/>
            <person name="Lipzen A."/>
            <person name="Chen C."/>
            <person name="Yan M."/>
            <person name="Daum C."/>
            <person name="Ng V."/>
            <person name="Clum A."/>
            <person name="Steindorff A."/>
            <person name="Ohm R.A."/>
            <person name="Martin F."/>
            <person name="Silar P."/>
            <person name="Natvig D.O."/>
            <person name="Lalanne C."/>
            <person name="Gautier V."/>
            <person name="Ament-Velasquez S.L."/>
            <person name="Kruys A."/>
            <person name="Hutchinson M.I."/>
            <person name="Powell A.J."/>
            <person name="Barry K."/>
            <person name="Miller A.N."/>
            <person name="Grigoriev I.V."/>
            <person name="Debuchy R."/>
            <person name="Gladieux P."/>
            <person name="Hiltunen Thoren M."/>
            <person name="Johannesson H."/>
        </authorList>
    </citation>
    <scope>NUCLEOTIDE SEQUENCE</scope>
    <source>
        <strain evidence="1">CBS 538.74</strain>
    </source>
</reference>
<gene>
    <name evidence="1" type="ORF">C8A00DRAFT_46525</name>
</gene>
<keyword evidence="2" id="KW-1185">Reference proteome</keyword>
<dbReference type="PANTHER" id="PTHR38886">
    <property type="entry name" value="SESA DOMAIN-CONTAINING PROTEIN"/>
    <property type="match status" value="1"/>
</dbReference>
<evidence type="ECO:0000313" key="2">
    <source>
        <dbReference type="Proteomes" id="UP001302745"/>
    </source>
</evidence>
<dbReference type="AlphaFoldDB" id="A0AAN6VEG2"/>
<protein>
    <submittedName>
        <fullName evidence="1">Uncharacterized protein</fullName>
    </submittedName>
</protein>
<proteinExistence type="predicted"/>
<accession>A0AAN6VEG2</accession>
<sequence length="540" mass="60130">MSKIAWRIAHAFTKGRKSAPAEFREVENQLYSLSAALTAFKDVCGTDIAAITIDPAELPVRFQKEERDGVQTVSGILDSCGETLKHLETIVNNYEVVAAPGDPTKSRLRHWRAELVENYKKVAWTTEAGDLAALRSQLMVHTNSLDLVLGIIVSSRTSRIEDSLRENSSMLHEIHSWWAQNLKDVAAIASAPVHQDSSIGLQRATRPISFGVYLIAGGVSQILCPEACLHDDWKETGSSQLLVCMGTHAKETAGPTPGQCRVENIGLNWCLPGNAGSWTLFKALDRSTSQMVSIVIKNVRVSDILEFEHSFIRPLAEAKAEAMLKQGTTNQLVHMSSDVQHVRTLNLQSDLSGFHRLLNAVTFRVGHRNLSKANVDGLSLLNYRELDRQSLRSMDSALDRAELSIYYGSEGIGEASDIAKSIVHAANKLHERLEEMRMELFVTSLQYPRRDEIVALHLQATEVQCEVAIISDAELLITRNQQGQYRLIVASRNRCTVLSQVWTGKRNVYHYPNGFRFPSFRNANAERMFELGRSALLQGA</sequence>
<dbReference type="EMBL" id="MU857107">
    <property type="protein sequence ID" value="KAK4149983.1"/>
    <property type="molecule type" value="Genomic_DNA"/>
</dbReference>
<organism evidence="1 2">
    <name type="scientific">Chaetomidium leptoderma</name>
    <dbReference type="NCBI Taxonomy" id="669021"/>
    <lineage>
        <taxon>Eukaryota</taxon>
        <taxon>Fungi</taxon>
        <taxon>Dikarya</taxon>
        <taxon>Ascomycota</taxon>
        <taxon>Pezizomycotina</taxon>
        <taxon>Sordariomycetes</taxon>
        <taxon>Sordariomycetidae</taxon>
        <taxon>Sordariales</taxon>
        <taxon>Chaetomiaceae</taxon>
        <taxon>Chaetomidium</taxon>
    </lineage>
</organism>
<evidence type="ECO:0000313" key="1">
    <source>
        <dbReference type="EMBL" id="KAK4149983.1"/>
    </source>
</evidence>
<dbReference type="Proteomes" id="UP001302745">
    <property type="component" value="Unassembled WGS sequence"/>
</dbReference>
<dbReference type="PANTHER" id="PTHR38886:SF1">
    <property type="entry name" value="NACHT-NTPASE AND P-LOOP NTPASES N-TERMINAL DOMAIN-CONTAINING PROTEIN"/>
    <property type="match status" value="1"/>
</dbReference>
<comment type="caution">
    <text evidence="1">The sequence shown here is derived from an EMBL/GenBank/DDBJ whole genome shotgun (WGS) entry which is preliminary data.</text>
</comment>
<name>A0AAN6VEG2_9PEZI</name>